<evidence type="ECO:0000256" key="8">
    <source>
        <dbReference type="ARBA" id="ARBA00022801"/>
    </source>
</evidence>
<comment type="cofactor">
    <cofactor evidence="3">
        <name>Zn(2+)</name>
        <dbReference type="ChEBI" id="CHEBI:29105"/>
    </cofactor>
</comment>
<dbReference type="EMBL" id="FPBV01000002">
    <property type="protein sequence ID" value="SFU48636.1"/>
    <property type="molecule type" value="Genomic_DNA"/>
</dbReference>
<dbReference type="GO" id="GO:0006508">
    <property type="term" value="P:proteolysis"/>
    <property type="evidence" value="ECO:0007669"/>
    <property type="project" value="UniProtKB-KW"/>
</dbReference>
<sequence>MREQLRKYAELAVKVGVNLQRGQHLVIGYGKRQVYPEHAEFARLLTEVAYEAGARFVEVDWGDEAWIRETVRRGDVATWEARARSRAAWVERLAAEGAAFIAIPASDPELYSGIDHARVTQFDRTLTSIFKPFNDRRTNDEYSWTLVSAPTQAWADKVFPNLPEAERVPALWQAILACARADGEDPVADWQKHLADLRRRADWINGLGIRSLHYKGPGTDLTIEFHPGHYWKAAGSRTPQGVEFVANIPTEEVYAAPLKTGVNGVVSSTMPLNHAGSLIDGIQLRFENGRIVEYHAKVGGDALRSVIESDEGSHYLGEVALVPADSPIARRGVLFYNTLFDENASCHLAIGKAYPLVEGGQSLAQSDWEAYGLNDSLVHVDFMIGSDQLDVEATTRDGRTVPILRRGLWAETV</sequence>
<evidence type="ECO:0000313" key="11">
    <source>
        <dbReference type="Proteomes" id="UP000183508"/>
    </source>
</evidence>
<keyword evidence="9" id="KW-0482">Metalloprotease</keyword>
<evidence type="ECO:0000256" key="3">
    <source>
        <dbReference type="ARBA" id="ARBA00001947"/>
    </source>
</evidence>
<dbReference type="GO" id="GO:0004177">
    <property type="term" value="F:aminopeptidase activity"/>
    <property type="evidence" value="ECO:0007669"/>
    <property type="project" value="UniProtKB-KW"/>
</dbReference>
<accession>A0A1I7GK52</accession>
<evidence type="ECO:0000256" key="9">
    <source>
        <dbReference type="ARBA" id="ARBA00023049"/>
    </source>
</evidence>
<dbReference type="GO" id="GO:0008237">
    <property type="term" value="F:metallopeptidase activity"/>
    <property type="evidence" value="ECO:0007669"/>
    <property type="project" value="UniProtKB-KW"/>
</dbReference>
<keyword evidence="8" id="KW-0378">Hydrolase</keyword>
<reference evidence="11" key="1">
    <citation type="submission" date="2016-10" db="EMBL/GenBank/DDBJ databases">
        <authorList>
            <person name="Varghese N."/>
        </authorList>
    </citation>
    <scope>NUCLEOTIDE SEQUENCE [LARGE SCALE GENOMIC DNA]</scope>
    <source>
        <strain evidence="11">DSM 17980</strain>
    </source>
</reference>
<keyword evidence="5 10" id="KW-0031">Aminopeptidase</keyword>
<dbReference type="SUPFAM" id="SSF144052">
    <property type="entry name" value="Thermophilic metalloprotease-like"/>
    <property type="match status" value="1"/>
</dbReference>
<dbReference type="Pfam" id="PF02073">
    <property type="entry name" value="Peptidase_M29"/>
    <property type="match status" value="1"/>
</dbReference>
<evidence type="ECO:0000313" key="10">
    <source>
        <dbReference type="EMBL" id="SFU48636.1"/>
    </source>
</evidence>
<dbReference type="Gene3D" id="3.40.1830.10">
    <property type="entry name" value="Thermophilic metalloprotease (M29)"/>
    <property type="match status" value="1"/>
</dbReference>
<comment type="cofactor">
    <cofactor evidence="2">
        <name>Mg(2+)</name>
        <dbReference type="ChEBI" id="CHEBI:18420"/>
    </cofactor>
</comment>
<dbReference type="GO" id="GO:0046872">
    <property type="term" value="F:metal ion binding"/>
    <property type="evidence" value="ECO:0007669"/>
    <property type="project" value="UniProtKB-KW"/>
</dbReference>
<dbReference type="InterPro" id="IPR052170">
    <property type="entry name" value="M29_Exopeptidase"/>
</dbReference>
<proteinExistence type="inferred from homology"/>
<keyword evidence="11" id="KW-1185">Reference proteome</keyword>
<dbReference type="PANTHER" id="PTHR34448:SF3">
    <property type="entry name" value="AMINOPEPTIDASE AMPS"/>
    <property type="match status" value="1"/>
</dbReference>
<evidence type="ECO:0000256" key="4">
    <source>
        <dbReference type="ARBA" id="ARBA00008236"/>
    </source>
</evidence>
<dbReference type="Proteomes" id="UP000183508">
    <property type="component" value="Unassembled WGS sequence"/>
</dbReference>
<dbReference type="OrthoDB" id="9803993at2"/>
<dbReference type="PRINTS" id="PR00919">
    <property type="entry name" value="THERMOPTASE"/>
</dbReference>
<dbReference type="PANTHER" id="PTHR34448">
    <property type="entry name" value="AMINOPEPTIDASE"/>
    <property type="match status" value="1"/>
</dbReference>
<evidence type="ECO:0000256" key="1">
    <source>
        <dbReference type="ARBA" id="ARBA00001941"/>
    </source>
</evidence>
<organism evidence="10 11">
    <name type="scientific">Alicyclobacillus macrosporangiidus</name>
    <dbReference type="NCBI Taxonomy" id="392015"/>
    <lineage>
        <taxon>Bacteria</taxon>
        <taxon>Bacillati</taxon>
        <taxon>Bacillota</taxon>
        <taxon>Bacilli</taxon>
        <taxon>Bacillales</taxon>
        <taxon>Alicyclobacillaceae</taxon>
        <taxon>Alicyclobacillus</taxon>
    </lineage>
</organism>
<evidence type="ECO:0000256" key="6">
    <source>
        <dbReference type="ARBA" id="ARBA00022670"/>
    </source>
</evidence>
<dbReference type="InterPro" id="IPR000787">
    <property type="entry name" value="Peptidase_M29"/>
</dbReference>
<gene>
    <name evidence="10" type="ORF">SAMN05421543_102247</name>
</gene>
<protein>
    <submittedName>
        <fullName evidence="10">Aminopeptidase</fullName>
    </submittedName>
</protein>
<comment type="cofactor">
    <cofactor evidence="1">
        <name>Co(2+)</name>
        <dbReference type="ChEBI" id="CHEBI:48828"/>
    </cofactor>
</comment>
<keyword evidence="6" id="KW-0645">Protease</keyword>
<dbReference type="InterPro" id="IPR035097">
    <property type="entry name" value="M29_N-terminal"/>
</dbReference>
<keyword evidence="7" id="KW-0479">Metal-binding</keyword>
<dbReference type="eggNOG" id="COG2309">
    <property type="taxonomic scope" value="Bacteria"/>
</dbReference>
<evidence type="ECO:0000256" key="2">
    <source>
        <dbReference type="ARBA" id="ARBA00001946"/>
    </source>
</evidence>
<evidence type="ECO:0000256" key="5">
    <source>
        <dbReference type="ARBA" id="ARBA00022438"/>
    </source>
</evidence>
<comment type="similarity">
    <text evidence="4">Belongs to the peptidase M29 family.</text>
</comment>
<evidence type="ECO:0000256" key="7">
    <source>
        <dbReference type="ARBA" id="ARBA00022723"/>
    </source>
</evidence>
<dbReference type="RefSeq" id="WP_074949674.1">
    <property type="nucleotide sequence ID" value="NZ_FPBV01000002.1"/>
</dbReference>
<dbReference type="AlphaFoldDB" id="A0A1I7GK52"/>
<name>A0A1I7GK52_9BACL</name>